<proteinExistence type="predicted"/>
<dbReference type="RefSeq" id="XP_018004171.1">
    <property type="nucleotide sequence ID" value="XM_018148707.1"/>
</dbReference>
<dbReference type="EMBL" id="LFJN01000003">
    <property type="protein sequence ID" value="KPI44208.1"/>
    <property type="molecule type" value="Genomic_DNA"/>
</dbReference>
<sequence length="245" mass="28012">MIIRVRSYELLHDGDNLRAAKNELDYYLRKNPHAPRSGAFMTKHGIYFLDYKRSDAVLAKTRLGVVISMSTQSITYLPCYTKSGRGIGHLHETTQLEYVGLRDDRKYPYGREWHPQGRHRALMTTNMKSADIIKPETCVALASPVSIKLDHKLAIVGDIRAESLRRLNRLYLEHGMHFAQFDQNAEVDDDDDQTPVDEAQLGVGYYYAAMNVRAQMDPKLAAKKKRTPHDDLRDILVSHGFEHDG</sequence>
<dbReference type="AlphaFoldDB" id="A0A0N0NQR3"/>
<accession>A0A0N0NQR3</accession>
<keyword evidence="2" id="KW-1185">Reference proteome</keyword>
<dbReference type="GeneID" id="28740587"/>
<evidence type="ECO:0000313" key="2">
    <source>
        <dbReference type="Proteomes" id="UP000038010"/>
    </source>
</evidence>
<name>A0A0N0NQR3_9EURO</name>
<gene>
    <name evidence="1" type="ORF">AB675_8273</name>
</gene>
<dbReference type="Proteomes" id="UP000038010">
    <property type="component" value="Unassembled WGS sequence"/>
</dbReference>
<evidence type="ECO:0000313" key="1">
    <source>
        <dbReference type="EMBL" id="KPI44208.1"/>
    </source>
</evidence>
<organism evidence="1 2">
    <name type="scientific">Cyphellophora attinorum</name>
    <dbReference type="NCBI Taxonomy" id="1664694"/>
    <lineage>
        <taxon>Eukaryota</taxon>
        <taxon>Fungi</taxon>
        <taxon>Dikarya</taxon>
        <taxon>Ascomycota</taxon>
        <taxon>Pezizomycotina</taxon>
        <taxon>Eurotiomycetes</taxon>
        <taxon>Chaetothyriomycetidae</taxon>
        <taxon>Chaetothyriales</taxon>
        <taxon>Cyphellophoraceae</taxon>
        <taxon>Cyphellophora</taxon>
    </lineage>
</organism>
<reference evidence="1 2" key="1">
    <citation type="submission" date="2015-06" db="EMBL/GenBank/DDBJ databases">
        <title>Draft genome of the ant-associated black yeast Phialophora attae CBS 131958.</title>
        <authorList>
            <person name="Moreno L.F."/>
            <person name="Stielow B.J."/>
            <person name="de Hoog S."/>
            <person name="Vicente V.A."/>
            <person name="Weiss V.A."/>
            <person name="de Vries M."/>
            <person name="Cruz L.M."/>
            <person name="Souza E.M."/>
        </authorList>
    </citation>
    <scope>NUCLEOTIDE SEQUENCE [LARGE SCALE GENOMIC DNA]</scope>
    <source>
        <strain evidence="1 2">CBS 131958</strain>
    </source>
</reference>
<comment type="caution">
    <text evidence="1">The sequence shown here is derived from an EMBL/GenBank/DDBJ whole genome shotgun (WGS) entry which is preliminary data.</text>
</comment>
<dbReference type="VEuPathDB" id="FungiDB:AB675_8273"/>
<protein>
    <submittedName>
        <fullName evidence="1">Uncharacterized protein</fullName>
    </submittedName>
</protein>